<accession>A0A0V0H0D6</accession>
<organism evidence="1">
    <name type="scientific">Solanum chacoense</name>
    <name type="common">Chaco potato</name>
    <dbReference type="NCBI Taxonomy" id="4108"/>
    <lineage>
        <taxon>Eukaryota</taxon>
        <taxon>Viridiplantae</taxon>
        <taxon>Streptophyta</taxon>
        <taxon>Embryophyta</taxon>
        <taxon>Tracheophyta</taxon>
        <taxon>Spermatophyta</taxon>
        <taxon>Magnoliopsida</taxon>
        <taxon>eudicotyledons</taxon>
        <taxon>Gunneridae</taxon>
        <taxon>Pentapetalae</taxon>
        <taxon>asterids</taxon>
        <taxon>lamiids</taxon>
        <taxon>Solanales</taxon>
        <taxon>Solanaceae</taxon>
        <taxon>Solanoideae</taxon>
        <taxon>Solaneae</taxon>
        <taxon>Solanum</taxon>
    </lineage>
</organism>
<name>A0A0V0H0D6_SOLCH</name>
<protein>
    <submittedName>
        <fullName evidence="1">Putative ovule protein</fullName>
    </submittedName>
</protein>
<dbReference type="EMBL" id="GEDG01027443">
    <property type="protein sequence ID" value="JAP13845.1"/>
    <property type="molecule type" value="Transcribed_RNA"/>
</dbReference>
<evidence type="ECO:0000313" key="1">
    <source>
        <dbReference type="EMBL" id="JAP13845.1"/>
    </source>
</evidence>
<reference evidence="1" key="1">
    <citation type="submission" date="2015-12" db="EMBL/GenBank/DDBJ databases">
        <title>Gene expression during late stages of embryo sac development: a critical building block for successful pollen-pistil interactions.</title>
        <authorList>
            <person name="Liu Y."/>
            <person name="Joly V."/>
            <person name="Sabar M."/>
            <person name="Matton D.P."/>
        </authorList>
    </citation>
    <scope>NUCLEOTIDE SEQUENCE</scope>
</reference>
<dbReference type="AlphaFoldDB" id="A0A0V0H0D6"/>
<sequence length="99" mass="10529">MMIDSSGVINLNICAPSPIITSCNLCSSVMIALSTVGPAEASSPQFFKVSLLHCRHTSFSGFLLHLFEAMELPMLGQACQSPSVSISYGSCLAFKCQHS</sequence>
<proteinExistence type="predicted"/>